<evidence type="ECO:0000256" key="2">
    <source>
        <dbReference type="SAM" id="Phobius"/>
    </source>
</evidence>
<feature type="region of interest" description="Disordered" evidence="1">
    <location>
        <begin position="76"/>
        <end position="97"/>
    </location>
</feature>
<evidence type="ECO:0000313" key="3">
    <source>
        <dbReference type="EMBL" id="THU97826.1"/>
    </source>
</evidence>
<gene>
    <name evidence="3" type="ORF">K435DRAFT_52405</name>
</gene>
<feature type="transmembrane region" description="Helical" evidence="2">
    <location>
        <begin position="335"/>
        <end position="353"/>
    </location>
</feature>
<name>A0A4S8M6C5_DENBC</name>
<keyword evidence="2" id="KW-0812">Transmembrane</keyword>
<evidence type="ECO:0000256" key="1">
    <source>
        <dbReference type="SAM" id="MobiDB-lite"/>
    </source>
</evidence>
<dbReference type="Proteomes" id="UP000297245">
    <property type="component" value="Unassembled WGS sequence"/>
</dbReference>
<keyword evidence="4" id="KW-1185">Reference proteome</keyword>
<dbReference type="AlphaFoldDB" id="A0A4S8M6C5"/>
<organism evidence="3 4">
    <name type="scientific">Dendrothele bispora (strain CBS 962.96)</name>
    <dbReference type="NCBI Taxonomy" id="1314807"/>
    <lineage>
        <taxon>Eukaryota</taxon>
        <taxon>Fungi</taxon>
        <taxon>Dikarya</taxon>
        <taxon>Basidiomycota</taxon>
        <taxon>Agaricomycotina</taxon>
        <taxon>Agaricomycetes</taxon>
        <taxon>Agaricomycetidae</taxon>
        <taxon>Agaricales</taxon>
        <taxon>Agaricales incertae sedis</taxon>
        <taxon>Dendrothele</taxon>
    </lineage>
</organism>
<feature type="region of interest" description="Disordered" evidence="1">
    <location>
        <begin position="219"/>
        <end position="248"/>
    </location>
</feature>
<sequence length="361" mass="39865">MQIKKGTLETVDSVYTPGLTGPVKAWKTEDIIRSSDSIGRRPDEEGQERPGGELYLVDSPVQEYCGDDCREKLDKKLTHDNRRGGGGGGGSENHVMEDSFEGSGQVVSLSSCRDNQLAWESSDGKSLTQVSFGLFYPSPLFSFLRLDVMLTVPPLPPGQFFIEQLRKQSHPTFAQLIKAVSHDLHKAAVDTKKDKRRADRNVEEVGTYYKAAVDKHHNTKKYKKGTNGASRQDGSVNVRGRYTEQDNRRADRNFEEVGTYYEGSYTGTVEIVNNNGNLKSFFAGGLLTGSGMYLGHSMTTQVEVPVNTYGLEPVLPGNNALAVIYPHSMDQVPSFLLTLMIVPTVVGSLFSFIRQTILGRV</sequence>
<accession>A0A4S8M6C5</accession>
<dbReference type="OrthoDB" id="3223806at2759"/>
<keyword evidence="2" id="KW-0472">Membrane</keyword>
<reference evidence="3 4" key="1">
    <citation type="journal article" date="2019" name="Nat. Ecol. Evol.">
        <title>Megaphylogeny resolves global patterns of mushroom evolution.</title>
        <authorList>
            <person name="Varga T."/>
            <person name="Krizsan K."/>
            <person name="Foldi C."/>
            <person name="Dima B."/>
            <person name="Sanchez-Garcia M."/>
            <person name="Sanchez-Ramirez S."/>
            <person name="Szollosi G.J."/>
            <person name="Szarkandi J.G."/>
            <person name="Papp V."/>
            <person name="Albert L."/>
            <person name="Andreopoulos W."/>
            <person name="Angelini C."/>
            <person name="Antonin V."/>
            <person name="Barry K.W."/>
            <person name="Bougher N.L."/>
            <person name="Buchanan P."/>
            <person name="Buyck B."/>
            <person name="Bense V."/>
            <person name="Catcheside P."/>
            <person name="Chovatia M."/>
            <person name="Cooper J."/>
            <person name="Damon W."/>
            <person name="Desjardin D."/>
            <person name="Finy P."/>
            <person name="Geml J."/>
            <person name="Haridas S."/>
            <person name="Hughes K."/>
            <person name="Justo A."/>
            <person name="Karasinski D."/>
            <person name="Kautmanova I."/>
            <person name="Kiss B."/>
            <person name="Kocsube S."/>
            <person name="Kotiranta H."/>
            <person name="LaButti K.M."/>
            <person name="Lechner B.E."/>
            <person name="Liimatainen K."/>
            <person name="Lipzen A."/>
            <person name="Lukacs Z."/>
            <person name="Mihaltcheva S."/>
            <person name="Morgado L.N."/>
            <person name="Niskanen T."/>
            <person name="Noordeloos M.E."/>
            <person name="Ohm R.A."/>
            <person name="Ortiz-Santana B."/>
            <person name="Ovrebo C."/>
            <person name="Racz N."/>
            <person name="Riley R."/>
            <person name="Savchenko A."/>
            <person name="Shiryaev A."/>
            <person name="Soop K."/>
            <person name="Spirin V."/>
            <person name="Szebenyi C."/>
            <person name="Tomsovsky M."/>
            <person name="Tulloss R.E."/>
            <person name="Uehling J."/>
            <person name="Grigoriev I.V."/>
            <person name="Vagvolgyi C."/>
            <person name="Papp T."/>
            <person name="Martin F.M."/>
            <person name="Miettinen O."/>
            <person name="Hibbett D.S."/>
            <person name="Nagy L.G."/>
        </authorList>
    </citation>
    <scope>NUCLEOTIDE SEQUENCE [LARGE SCALE GENOMIC DNA]</scope>
    <source>
        <strain evidence="3 4">CBS 962.96</strain>
    </source>
</reference>
<protein>
    <submittedName>
        <fullName evidence="3">Uncharacterized protein</fullName>
    </submittedName>
</protein>
<evidence type="ECO:0000313" key="4">
    <source>
        <dbReference type="Proteomes" id="UP000297245"/>
    </source>
</evidence>
<keyword evidence="2" id="KW-1133">Transmembrane helix</keyword>
<proteinExistence type="predicted"/>
<dbReference type="EMBL" id="ML179148">
    <property type="protein sequence ID" value="THU97826.1"/>
    <property type="molecule type" value="Genomic_DNA"/>
</dbReference>